<dbReference type="InterPro" id="IPR018712">
    <property type="entry name" value="Tle1-like_cat"/>
</dbReference>
<dbReference type="Proteomes" id="UP000016540">
    <property type="component" value="Unassembled WGS sequence"/>
</dbReference>
<sequence>MFSRKVIDSCAKLSRENAENPGCFNDLQLGFFFDGMGLGIDGKEGVGKRSNISKLWFLYHYGVSEDKSQYFDKFYFSGLGVALDADAANGFGGAARRTPDEVVSGIDGQKNGAGVEAGKHTISNSGGRPWYETFSKTFKDSFTDWKGWVKEIRNGATRAGTEIFEPIRDTPVAASLLMSGAPTRLDMAERSFRRKVEEVMSVEGPPLRTIRISVFGFDFGAAIGKRFIRNLLENVCTQSAEKFLYNDIEVIVEFAGFFDCVDRTHPEMGPLDWMHPLTPVLDDGGDLHPAVATALHLVAAHERRFYRRSRTLGTLNNDWREELFPGISPDVGGGLEDGNQKPSSELSTVALHRMYNSAYRAGVPIPHMDDLAQADREIAQQFEFNHVVGSHTMFGLVRHYERFMRQYRHELTEEAFRAHIMLYLYWQSQRFAEYRHAKNILEGSQDELPGWLHSRVSELVAALADSDENRWQTVAQERDRLDTALEELDESWGWLNQVDEEARDLIRRFESADPSVSKHARLVLRNECSMAYRWRDWVEGQNLPNDVPEAVMLLFSHGMHDTVPEKMDFRSNQQANLFHGYRYFTVRGVEVPT</sequence>
<dbReference type="HOGENOM" id="CLU_032470_0_0_6"/>
<dbReference type="EMBL" id="ASAD01000022">
    <property type="protein sequence ID" value="EON90776.1"/>
    <property type="molecule type" value="Genomic_DNA"/>
</dbReference>
<dbReference type="PATRIC" id="fig|1318628.3.peg.3333"/>
<dbReference type="RefSeq" id="WP_012139545.1">
    <property type="nucleotide sequence ID" value="NZ_KE007329.1"/>
</dbReference>
<keyword evidence="3" id="KW-1185">Reference proteome</keyword>
<organism evidence="2 3">
    <name type="scientific">Marinobacter lipolyticus SM19</name>
    <dbReference type="NCBI Taxonomy" id="1318628"/>
    <lineage>
        <taxon>Bacteria</taxon>
        <taxon>Pseudomonadati</taxon>
        <taxon>Pseudomonadota</taxon>
        <taxon>Gammaproteobacteria</taxon>
        <taxon>Pseudomonadales</taxon>
        <taxon>Marinobacteraceae</taxon>
        <taxon>Marinobacter</taxon>
    </lineage>
</organism>
<protein>
    <recommendedName>
        <fullName evidence="1">T6SS Phospholipase effector Tle1-like catalytic domain-containing protein</fullName>
    </recommendedName>
</protein>
<dbReference type="Pfam" id="PF09994">
    <property type="entry name" value="T6SS_Tle1-like_cat"/>
    <property type="match status" value="1"/>
</dbReference>
<accession>R8AWS8</accession>
<dbReference type="AlphaFoldDB" id="R8AWS8"/>
<comment type="caution">
    <text evidence="2">The sequence shown here is derived from an EMBL/GenBank/DDBJ whole genome shotgun (WGS) entry which is preliminary data.</text>
</comment>
<evidence type="ECO:0000313" key="3">
    <source>
        <dbReference type="Proteomes" id="UP000016540"/>
    </source>
</evidence>
<reference evidence="2 3" key="1">
    <citation type="journal article" date="2013" name="Genome Announc.">
        <title>Draft Genome Sequence of the Moderately Halophilic Bacterium Marinobacter lipolyticus Strain SM19.</title>
        <authorList>
            <person name="Papke R.T."/>
            <person name="de la Haba R.R."/>
            <person name="Infante-Dominguez C."/>
            <person name="Perez D."/>
            <person name="Sanchez-Porro C."/>
            <person name="Lapierre P."/>
            <person name="Ventosa A."/>
        </authorList>
    </citation>
    <scope>NUCLEOTIDE SEQUENCE [LARGE SCALE GENOMIC DNA]</scope>
    <source>
        <strain evidence="2 3">SM19</strain>
    </source>
</reference>
<evidence type="ECO:0000313" key="2">
    <source>
        <dbReference type="EMBL" id="EON90776.1"/>
    </source>
</evidence>
<feature type="domain" description="T6SS Phospholipase effector Tle1-like catalytic" evidence="1">
    <location>
        <begin position="245"/>
        <end position="356"/>
    </location>
</feature>
<dbReference type="STRING" id="1318628.MARLIPOL_16689"/>
<gene>
    <name evidence="2" type="ORF">MARLIPOL_16689</name>
</gene>
<evidence type="ECO:0000259" key="1">
    <source>
        <dbReference type="Pfam" id="PF09994"/>
    </source>
</evidence>
<name>R8AWS8_9GAMM</name>
<dbReference type="eggNOG" id="COG3673">
    <property type="taxonomic scope" value="Bacteria"/>
</dbReference>
<proteinExistence type="predicted"/>